<organism evidence="1 2">
    <name type="scientific">Celeribacter ethanolicus</name>
    <dbReference type="NCBI Taxonomy" id="1758178"/>
    <lineage>
        <taxon>Bacteria</taxon>
        <taxon>Pseudomonadati</taxon>
        <taxon>Pseudomonadota</taxon>
        <taxon>Alphaproteobacteria</taxon>
        <taxon>Rhodobacterales</taxon>
        <taxon>Roseobacteraceae</taxon>
        <taxon>Celeribacter</taxon>
    </lineage>
</organism>
<dbReference type="RefSeq" id="WP_096805568.1">
    <property type="nucleotide sequence ID" value="NZ_CP022196.1"/>
</dbReference>
<name>A0A291GAM3_9RHOB</name>
<dbReference type="PANTHER" id="PTHR34408:SF2">
    <property type="entry name" value="CELL WALL-BINDING PROTEIN YWSB"/>
    <property type="match status" value="1"/>
</dbReference>
<protein>
    <submittedName>
        <fullName evidence="1">Chitinase</fullName>
    </submittedName>
</protein>
<gene>
    <name evidence="1" type="ORF">CEW89_08350</name>
</gene>
<dbReference type="PANTHER" id="PTHR34408">
    <property type="entry name" value="FAMILY PROTEIN, PUTATIVE-RELATED"/>
    <property type="match status" value="1"/>
</dbReference>
<evidence type="ECO:0000313" key="1">
    <source>
        <dbReference type="EMBL" id="ATG47583.1"/>
    </source>
</evidence>
<dbReference type="EMBL" id="CP022196">
    <property type="protein sequence ID" value="ATG47583.1"/>
    <property type="molecule type" value="Genomic_DNA"/>
</dbReference>
<proteinExistence type="predicted"/>
<dbReference type="Gene3D" id="1.10.530.10">
    <property type="match status" value="1"/>
</dbReference>
<dbReference type="Proteomes" id="UP000217935">
    <property type="component" value="Chromosome"/>
</dbReference>
<dbReference type="SUPFAM" id="SSF53955">
    <property type="entry name" value="Lysozyme-like"/>
    <property type="match status" value="1"/>
</dbReference>
<accession>A0A291GAM3</accession>
<evidence type="ECO:0000313" key="2">
    <source>
        <dbReference type="Proteomes" id="UP000217935"/>
    </source>
</evidence>
<dbReference type="InterPro" id="IPR052354">
    <property type="entry name" value="Cell_Wall_Dynamics_Protein"/>
</dbReference>
<dbReference type="OrthoDB" id="3078754at2"/>
<keyword evidence="2" id="KW-1185">Reference proteome</keyword>
<dbReference type="AlphaFoldDB" id="A0A291GAM3"/>
<sequence>MKITAEIIAEIVGARFATDNMRSIVEGLEAYGYERLGLDQPHRLAAYIAQTAHESGRYRYDREIWGPTRAQARYDTRTDLGNTLERDGDGFKYRGRTGIQITGKRNTMRFWHWCKQRFPNRLVPNFVENPDAMNTDPWEGLGPLWYWEENDLNKWSDRGDMETLTKRINGGLNGYADRLSLYIRAALVLLGYGPKDVLLFQQHAGLVVDGDAGPLTRAALHEWLSDGEAMAA</sequence>
<dbReference type="KEGG" id="ceh:CEW89_08350"/>
<dbReference type="InterPro" id="IPR023346">
    <property type="entry name" value="Lysozyme-like_dom_sf"/>
</dbReference>
<reference evidence="1 2" key="1">
    <citation type="submission" date="2017-06" db="EMBL/GenBank/DDBJ databases">
        <title>Celeribacter sp. TSPH2 complete genome sequence.</title>
        <authorList>
            <person name="Woo J.-H."/>
            <person name="Kim H.-S."/>
        </authorList>
    </citation>
    <scope>NUCLEOTIDE SEQUENCE [LARGE SCALE GENOMIC DNA]</scope>
    <source>
        <strain evidence="1 2">TSPH2</strain>
    </source>
</reference>